<dbReference type="AlphaFoldDB" id="A0A363NM86"/>
<name>A0A363NM86_9SPHI</name>
<keyword evidence="1" id="KW-0732">Signal</keyword>
<sequence length="431" mass="48166">MKRKLFIRLLFIGALSCLSLGGNAQTSIKSYSVPFAGNAFITTGQNGGAEISGRNGLVKWSSDQSIASVYFRTEKTGNLELKLKAKVDAGNTSKIEISALGKRSSLDIKETELSETAALSIDVKVPGYIQVNLKGLSKSGSSFADVTELIVSGEAASEGLIYSNDPDYYYWSRRGPSCHLNYTVPSEGNVSYYYNEVTVPKGEDKIGSYFMANGFGEGYFGIQVNSETERRILFSVWSPFHTDDPKSIPDEQKIHLLKKGKDVQTGEFGNEGSGGQSYRKYFWKAGETYKFLLKGTPDGKGNTDYTAWFFVPEENAWNVIASFKRPQTNTYLKRFHSFLENFSPNQGYLERQVEFKNQWVYDGQWRPVQSASFSVDNTYRANQRIDAIGGTTKNGYFLRNGGFFNEIVKPGSKFEFVNKNTAPKIDFDKLP</sequence>
<feature type="signal peptide" evidence="1">
    <location>
        <begin position="1"/>
        <end position="24"/>
    </location>
</feature>
<keyword evidence="4" id="KW-1185">Reference proteome</keyword>
<evidence type="ECO:0000259" key="2">
    <source>
        <dbReference type="Pfam" id="PF16871"/>
    </source>
</evidence>
<dbReference type="RefSeq" id="WP_108636145.1">
    <property type="nucleotide sequence ID" value="NZ_QCXX01000008.1"/>
</dbReference>
<protein>
    <submittedName>
        <fullName evidence="3">Nematoblast specific protein</fullName>
    </submittedName>
</protein>
<reference evidence="3 4" key="1">
    <citation type="submission" date="2018-04" db="EMBL/GenBank/DDBJ databases">
        <title>Sphingobacterium sp. M46 Genome.</title>
        <authorList>
            <person name="Cheng J."/>
            <person name="Li Y."/>
        </authorList>
    </citation>
    <scope>NUCLEOTIDE SEQUENCE [LARGE SCALE GENOMIC DNA]</scope>
    <source>
        <strain evidence="3 4">M46</strain>
    </source>
</reference>
<gene>
    <name evidence="3" type="ORF">DCO56_23375</name>
</gene>
<organism evidence="3 4">
    <name type="scientific">Sphingobacterium athyrii</name>
    <dbReference type="NCBI Taxonomy" id="2152717"/>
    <lineage>
        <taxon>Bacteria</taxon>
        <taxon>Pseudomonadati</taxon>
        <taxon>Bacteroidota</taxon>
        <taxon>Sphingobacteriia</taxon>
        <taxon>Sphingobacteriales</taxon>
        <taxon>Sphingobacteriaceae</taxon>
        <taxon>Sphingobacterium</taxon>
    </lineage>
</organism>
<dbReference type="OrthoDB" id="6014523at2"/>
<evidence type="ECO:0000256" key="1">
    <source>
        <dbReference type="SAM" id="SignalP"/>
    </source>
</evidence>
<feature type="chain" id="PRO_5016999919" evidence="1">
    <location>
        <begin position="25"/>
        <end position="431"/>
    </location>
</feature>
<accession>A0A363NM86</accession>
<dbReference type="InterPro" id="IPR031712">
    <property type="entry name" value="DUF5077"/>
</dbReference>
<feature type="domain" description="DUF5077" evidence="2">
    <location>
        <begin position="33"/>
        <end position="155"/>
    </location>
</feature>
<proteinExistence type="predicted"/>
<evidence type="ECO:0000313" key="4">
    <source>
        <dbReference type="Proteomes" id="UP000250831"/>
    </source>
</evidence>
<dbReference type="Pfam" id="PF16871">
    <property type="entry name" value="DUF5077"/>
    <property type="match status" value="1"/>
</dbReference>
<dbReference type="Proteomes" id="UP000250831">
    <property type="component" value="Unassembled WGS sequence"/>
</dbReference>
<comment type="caution">
    <text evidence="3">The sequence shown here is derived from an EMBL/GenBank/DDBJ whole genome shotgun (WGS) entry which is preliminary data.</text>
</comment>
<evidence type="ECO:0000313" key="3">
    <source>
        <dbReference type="EMBL" id="PUV21884.1"/>
    </source>
</evidence>
<dbReference type="EMBL" id="QCXX01000008">
    <property type="protein sequence ID" value="PUV21884.1"/>
    <property type="molecule type" value="Genomic_DNA"/>
</dbReference>
<dbReference type="InterPro" id="IPR021862">
    <property type="entry name" value="DUF3472"/>
</dbReference>
<dbReference type="Pfam" id="PF11958">
    <property type="entry name" value="DUF3472"/>
    <property type="match status" value="1"/>
</dbReference>